<dbReference type="GO" id="GO:0004553">
    <property type="term" value="F:hydrolase activity, hydrolyzing O-glycosyl compounds"/>
    <property type="evidence" value="ECO:0007669"/>
    <property type="project" value="InterPro"/>
</dbReference>
<evidence type="ECO:0000256" key="3">
    <source>
        <dbReference type="ARBA" id="ARBA00023295"/>
    </source>
</evidence>
<evidence type="ECO:0000256" key="5">
    <source>
        <dbReference type="SAM" id="SignalP"/>
    </source>
</evidence>
<keyword evidence="2" id="KW-0378">Hydrolase</keyword>
<dbReference type="InterPro" id="IPR008264">
    <property type="entry name" value="Beta_glucanase"/>
</dbReference>
<organism evidence="7 8">
    <name type="scientific">Piscinibacter terrae</name>
    <dbReference type="NCBI Taxonomy" id="2496871"/>
    <lineage>
        <taxon>Bacteria</taxon>
        <taxon>Pseudomonadati</taxon>
        <taxon>Pseudomonadota</taxon>
        <taxon>Betaproteobacteria</taxon>
        <taxon>Burkholderiales</taxon>
        <taxon>Sphaerotilaceae</taxon>
        <taxon>Piscinibacter</taxon>
    </lineage>
</organism>
<feature type="active site" description="Proton donor" evidence="4">
    <location>
        <position position="129"/>
    </location>
</feature>
<evidence type="ECO:0000259" key="6">
    <source>
        <dbReference type="PROSITE" id="PS51762"/>
    </source>
</evidence>
<keyword evidence="3" id="KW-0326">Glycosidase</keyword>
<accession>A0A3N7HZF5</accession>
<name>A0A3N7HZF5_9BURK</name>
<dbReference type="OrthoDB" id="9809583at2"/>
<dbReference type="SUPFAM" id="SSF49899">
    <property type="entry name" value="Concanavalin A-like lectins/glucanases"/>
    <property type="match status" value="1"/>
</dbReference>
<dbReference type="AlphaFoldDB" id="A0A3N7HZF5"/>
<dbReference type="PRINTS" id="PR00737">
    <property type="entry name" value="GLHYDRLASE16"/>
</dbReference>
<sequence>MTFNTIVRAALAAGVIAASAPAQATNFFDGFDGTGGPNGSVWETATWFNGDIFGCTFAYSEVWLTGWGALDLNVNGSTAKCAEVRTWQSFTYGKFVTRLQPGMIAGGDSSFFLYTGTAGTSNHFEVDLEFINAGRTLHTNVWVAGKQNYQQFAIATGWRTIGFEWRPSYIRFFHVNDAGQEQEFRRVNSAISAPMRLMLNHWVGNNSAGAKGFVGTYSGGGGPAYYDWVKVTD</sequence>
<feature type="signal peptide" evidence="5">
    <location>
        <begin position="1"/>
        <end position="24"/>
    </location>
</feature>
<evidence type="ECO:0000313" key="8">
    <source>
        <dbReference type="Proteomes" id="UP000267464"/>
    </source>
</evidence>
<dbReference type="Gene3D" id="2.60.120.200">
    <property type="match status" value="1"/>
</dbReference>
<dbReference type="InterPro" id="IPR000757">
    <property type="entry name" value="Beta-glucanase-like"/>
</dbReference>
<dbReference type="Proteomes" id="UP000267464">
    <property type="component" value="Unassembled WGS sequence"/>
</dbReference>
<reference evidence="7 8" key="1">
    <citation type="submission" date="2018-08" db="EMBL/GenBank/DDBJ databases">
        <authorList>
            <person name="Khan S.A."/>
            <person name="Jeon C.O."/>
            <person name="Chun B.H."/>
            <person name="Jeong S.E."/>
        </authorList>
    </citation>
    <scope>NUCLEOTIDE SEQUENCE [LARGE SCALE GENOMIC DNA]</scope>
    <source>
        <strain evidence="7 8">S-16</strain>
    </source>
</reference>
<dbReference type="EMBL" id="QUSW01000001">
    <property type="protein sequence ID" value="RQP26501.1"/>
    <property type="molecule type" value="Genomic_DNA"/>
</dbReference>
<dbReference type="InterPro" id="IPR013320">
    <property type="entry name" value="ConA-like_dom_sf"/>
</dbReference>
<evidence type="ECO:0000256" key="2">
    <source>
        <dbReference type="ARBA" id="ARBA00022801"/>
    </source>
</evidence>
<dbReference type="RefSeq" id="WP_124539188.1">
    <property type="nucleotide sequence ID" value="NZ_QUSW01000001.1"/>
</dbReference>
<comment type="caution">
    <text evidence="7">The sequence shown here is derived from an EMBL/GenBank/DDBJ whole genome shotgun (WGS) entry which is preliminary data.</text>
</comment>
<feature type="chain" id="PRO_5018226115" description="GH16 domain-containing protein" evidence="5">
    <location>
        <begin position="25"/>
        <end position="233"/>
    </location>
</feature>
<dbReference type="GO" id="GO:0005975">
    <property type="term" value="P:carbohydrate metabolic process"/>
    <property type="evidence" value="ECO:0007669"/>
    <property type="project" value="InterPro"/>
</dbReference>
<proteinExistence type="inferred from homology"/>
<gene>
    <name evidence="7" type="ORF">DZC73_05705</name>
</gene>
<dbReference type="PROSITE" id="PS51762">
    <property type="entry name" value="GH16_2"/>
    <property type="match status" value="1"/>
</dbReference>
<dbReference type="Pfam" id="PF00722">
    <property type="entry name" value="Glyco_hydro_16"/>
    <property type="match status" value="1"/>
</dbReference>
<keyword evidence="5" id="KW-0732">Signal</keyword>
<feature type="domain" description="GH16" evidence="6">
    <location>
        <begin position="15"/>
        <end position="233"/>
    </location>
</feature>
<keyword evidence="8" id="KW-1185">Reference proteome</keyword>
<protein>
    <recommendedName>
        <fullName evidence="6">GH16 domain-containing protein</fullName>
    </recommendedName>
</protein>
<evidence type="ECO:0000313" key="7">
    <source>
        <dbReference type="EMBL" id="RQP26501.1"/>
    </source>
</evidence>
<reference evidence="7 8" key="2">
    <citation type="submission" date="2018-12" db="EMBL/GenBank/DDBJ databases">
        <title>Rhizobacter gummiphilus sp. nov., a rubber-degrading bacterium isolated from the soil of a botanical garden in Japan.</title>
        <authorList>
            <person name="Shunsuke S.S."/>
        </authorList>
    </citation>
    <scope>NUCLEOTIDE SEQUENCE [LARGE SCALE GENOMIC DNA]</scope>
    <source>
        <strain evidence="7 8">S-16</strain>
    </source>
</reference>
<evidence type="ECO:0000256" key="4">
    <source>
        <dbReference type="PIRSR" id="PIRSR608264-1"/>
    </source>
</evidence>
<evidence type="ECO:0000256" key="1">
    <source>
        <dbReference type="ARBA" id="ARBA00006865"/>
    </source>
</evidence>
<feature type="active site" description="Nucleophile" evidence="4">
    <location>
        <position position="125"/>
    </location>
</feature>
<comment type="similarity">
    <text evidence="1">Belongs to the glycosyl hydrolase 16 family.</text>
</comment>